<sequence>MEWAAGRPLATMTGALVGEIKKIVCDLLDLDPTEVDEATPFEDLGMSSTLRVRLLATVETHFDVLVDTGELARLVNLREAGVVVAEALERRRSGVADVVNYGENPA</sequence>
<dbReference type="InterPro" id="IPR009081">
    <property type="entry name" value="PP-bd_ACP"/>
</dbReference>
<evidence type="ECO:0000313" key="2">
    <source>
        <dbReference type="EMBL" id="MFD2422309.1"/>
    </source>
</evidence>
<evidence type="ECO:0000259" key="1">
    <source>
        <dbReference type="PROSITE" id="PS50075"/>
    </source>
</evidence>
<feature type="domain" description="Carrier" evidence="1">
    <location>
        <begin position="11"/>
        <end position="88"/>
    </location>
</feature>
<accession>A0ABW5G7T8</accession>
<organism evidence="2 3">
    <name type="scientific">Amycolatopsis pigmentata</name>
    <dbReference type="NCBI Taxonomy" id="450801"/>
    <lineage>
        <taxon>Bacteria</taxon>
        <taxon>Bacillati</taxon>
        <taxon>Actinomycetota</taxon>
        <taxon>Actinomycetes</taxon>
        <taxon>Pseudonocardiales</taxon>
        <taxon>Pseudonocardiaceae</taxon>
        <taxon>Amycolatopsis</taxon>
    </lineage>
</organism>
<evidence type="ECO:0000313" key="3">
    <source>
        <dbReference type="Proteomes" id="UP001597417"/>
    </source>
</evidence>
<dbReference type="SUPFAM" id="SSF47336">
    <property type="entry name" value="ACP-like"/>
    <property type="match status" value="1"/>
</dbReference>
<dbReference type="Pfam" id="PF00550">
    <property type="entry name" value="PP-binding"/>
    <property type="match status" value="1"/>
</dbReference>
<dbReference type="Gene3D" id="1.10.1200.10">
    <property type="entry name" value="ACP-like"/>
    <property type="match status" value="1"/>
</dbReference>
<dbReference type="PROSITE" id="PS50075">
    <property type="entry name" value="CARRIER"/>
    <property type="match status" value="1"/>
</dbReference>
<protein>
    <submittedName>
        <fullName evidence="2">Acyl carrier protein</fullName>
    </submittedName>
</protein>
<gene>
    <name evidence="2" type="ORF">ACFSXZ_38905</name>
</gene>
<proteinExistence type="predicted"/>
<keyword evidence="3" id="KW-1185">Reference proteome</keyword>
<dbReference type="Proteomes" id="UP001597417">
    <property type="component" value="Unassembled WGS sequence"/>
</dbReference>
<dbReference type="RefSeq" id="WP_378271325.1">
    <property type="nucleotide sequence ID" value="NZ_JBHUKR010000026.1"/>
</dbReference>
<dbReference type="InterPro" id="IPR036736">
    <property type="entry name" value="ACP-like_sf"/>
</dbReference>
<name>A0ABW5G7T8_9PSEU</name>
<reference evidence="3" key="1">
    <citation type="journal article" date="2019" name="Int. J. Syst. Evol. Microbiol.">
        <title>The Global Catalogue of Microorganisms (GCM) 10K type strain sequencing project: providing services to taxonomists for standard genome sequencing and annotation.</title>
        <authorList>
            <consortium name="The Broad Institute Genomics Platform"/>
            <consortium name="The Broad Institute Genome Sequencing Center for Infectious Disease"/>
            <person name="Wu L."/>
            <person name="Ma J."/>
        </authorList>
    </citation>
    <scope>NUCLEOTIDE SEQUENCE [LARGE SCALE GENOMIC DNA]</scope>
    <source>
        <strain evidence="3">CGMCC 4.7645</strain>
    </source>
</reference>
<comment type="caution">
    <text evidence="2">The sequence shown here is derived from an EMBL/GenBank/DDBJ whole genome shotgun (WGS) entry which is preliminary data.</text>
</comment>
<dbReference type="EMBL" id="JBHUKR010000026">
    <property type="protein sequence ID" value="MFD2422309.1"/>
    <property type="molecule type" value="Genomic_DNA"/>
</dbReference>